<keyword evidence="2 6" id="KW-0227">DNA damage</keyword>
<dbReference type="GO" id="GO:0005524">
    <property type="term" value="F:ATP binding"/>
    <property type="evidence" value="ECO:0007669"/>
    <property type="project" value="InterPro"/>
</dbReference>
<dbReference type="InterPro" id="IPR003583">
    <property type="entry name" value="Hlx-hairpin-Hlx_DNA-bd_motif"/>
</dbReference>
<dbReference type="GO" id="GO:0009378">
    <property type="term" value="F:four-way junction helicase activity"/>
    <property type="evidence" value="ECO:0007669"/>
    <property type="project" value="InterPro"/>
</dbReference>
<dbReference type="NCBIfam" id="TIGR00084">
    <property type="entry name" value="ruvA"/>
    <property type="match status" value="1"/>
</dbReference>
<proteinExistence type="inferred from homology"/>
<keyword evidence="8" id="KW-0378">Hydrolase</keyword>
<dbReference type="Pfam" id="PF01330">
    <property type="entry name" value="RuvA_N"/>
    <property type="match status" value="1"/>
</dbReference>
<dbReference type="EMBL" id="JAQQAL010000010">
    <property type="protein sequence ID" value="MDC7225972.1"/>
    <property type="molecule type" value="Genomic_DNA"/>
</dbReference>
<dbReference type="GO" id="GO:0006310">
    <property type="term" value="P:DNA recombination"/>
    <property type="evidence" value="ECO:0007669"/>
    <property type="project" value="UniProtKB-UniRule"/>
</dbReference>
<keyword evidence="3 6" id="KW-0238">DNA-binding</keyword>
<comment type="similarity">
    <text evidence="6">Belongs to the RuvA family.</text>
</comment>
<evidence type="ECO:0000313" key="9">
    <source>
        <dbReference type="Proteomes" id="UP001221217"/>
    </source>
</evidence>
<dbReference type="InterPro" id="IPR013849">
    <property type="entry name" value="DNA_helicase_Holl-junc_RuvA_I"/>
</dbReference>
<feature type="region of interest" description="Domain I" evidence="6">
    <location>
        <begin position="1"/>
        <end position="64"/>
    </location>
</feature>
<evidence type="ECO:0000256" key="6">
    <source>
        <dbReference type="HAMAP-Rule" id="MF_00031"/>
    </source>
</evidence>
<name>A0AAJ1IDS2_9SPIO</name>
<comment type="caution">
    <text evidence="8">The sequence shown here is derived from an EMBL/GenBank/DDBJ whole genome shotgun (WGS) entry which is preliminary data.</text>
</comment>
<comment type="caution">
    <text evidence="6">Lacks conserved residue(s) required for the propagation of feature annotation.</text>
</comment>
<evidence type="ECO:0000256" key="1">
    <source>
        <dbReference type="ARBA" id="ARBA00022490"/>
    </source>
</evidence>
<evidence type="ECO:0000256" key="4">
    <source>
        <dbReference type="ARBA" id="ARBA00023172"/>
    </source>
</evidence>
<reference evidence="8 9" key="1">
    <citation type="submission" date="2022-12" db="EMBL/GenBank/DDBJ databases">
        <title>Metagenome assembled genome from gulf of manar.</title>
        <authorList>
            <person name="Kohli P."/>
            <person name="Pk S."/>
            <person name="Venkata Ramana C."/>
            <person name="Sasikala C."/>
        </authorList>
    </citation>
    <scope>NUCLEOTIDE SEQUENCE [LARGE SCALE GENOMIC DNA]</scope>
    <source>
        <strain evidence="8">JB008</strain>
    </source>
</reference>
<evidence type="ECO:0000259" key="7">
    <source>
        <dbReference type="SMART" id="SM00278"/>
    </source>
</evidence>
<organism evidence="8 9">
    <name type="scientific">Candidatus Thalassospirochaeta sargassi</name>
    <dbReference type="NCBI Taxonomy" id="3119039"/>
    <lineage>
        <taxon>Bacteria</taxon>
        <taxon>Pseudomonadati</taxon>
        <taxon>Spirochaetota</taxon>
        <taxon>Spirochaetia</taxon>
        <taxon>Spirochaetales</taxon>
        <taxon>Spirochaetaceae</taxon>
        <taxon>Candidatus Thalassospirochaeta</taxon>
    </lineage>
</organism>
<gene>
    <name evidence="6 8" type="primary">ruvA</name>
    <name evidence="8" type="ORF">PQJ61_04325</name>
</gene>
<evidence type="ECO:0000313" key="8">
    <source>
        <dbReference type="EMBL" id="MDC7225972.1"/>
    </source>
</evidence>
<dbReference type="SMART" id="SM00278">
    <property type="entry name" value="HhH1"/>
    <property type="match status" value="2"/>
</dbReference>
<dbReference type="SUPFAM" id="SSF47781">
    <property type="entry name" value="RuvA domain 2-like"/>
    <property type="match status" value="1"/>
</dbReference>
<evidence type="ECO:0000256" key="5">
    <source>
        <dbReference type="ARBA" id="ARBA00023204"/>
    </source>
</evidence>
<accession>A0AAJ1IDS2</accession>
<evidence type="ECO:0000256" key="3">
    <source>
        <dbReference type="ARBA" id="ARBA00023125"/>
    </source>
</evidence>
<dbReference type="Proteomes" id="UP001221217">
    <property type="component" value="Unassembled WGS sequence"/>
</dbReference>
<comment type="function">
    <text evidence="6">The RuvA-RuvB-RuvC complex processes Holliday junction (HJ) DNA during genetic recombination and DNA repair, while the RuvA-RuvB complex plays an important role in the rescue of blocked DNA replication forks via replication fork reversal (RFR). RuvA specifically binds to HJ cruciform DNA, conferring on it an open structure. The RuvB hexamer acts as an ATP-dependent pump, pulling dsDNA into and through the RuvAB complex. HJ branch migration allows RuvC to scan DNA until it finds its consensus sequence, where it cleaves and resolves the cruciform DNA.</text>
</comment>
<comment type="domain">
    <text evidence="6">Has three domains with a flexible linker between the domains II and III and assumes an 'L' shape. Domain III is highly mobile and contacts RuvB.</text>
</comment>
<dbReference type="InterPro" id="IPR012340">
    <property type="entry name" value="NA-bd_OB-fold"/>
</dbReference>
<dbReference type="GO" id="GO:0016787">
    <property type="term" value="F:hydrolase activity"/>
    <property type="evidence" value="ECO:0007669"/>
    <property type="project" value="UniProtKB-KW"/>
</dbReference>
<keyword evidence="4 6" id="KW-0233">DNA recombination</keyword>
<sequence length="196" mass="21803">MFNSIYGTITHKDDSKIFLELNGIEWQIFMPFNSITKLPPAGENARIYTHLQHSQDNMQLFGFSNQRERTLFLDLLKVGGIGPKQSIKILSGIEIDNFIKQLDDNDVDALTRLPGLGKKTAQKIILTLRGKLSFDEAADTSAPDSDIVKALVDMGFDRKSSEAAVKRAAEEEATAAASESEREQTIFRRAIILLSS</sequence>
<dbReference type="GO" id="GO:0005737">
    <property type="term" value="C:cytoplasm"/>
    <property type="evidence" value="ECO:0007669"/>
    <property type="project" value="UniProtKB-SubCell"/>
</dbReference>
<dbReference type="GO" id="GO:0048476">
    <property type="term" value="C:Holliday junction resolvase complex"/>
    <property type="evidence" value="ECO:0007669"/>
    <property type="project" value="UniProtKB-UniRule"/>
</dbReference>
<dbReference type="AlphaFoldDB" id="A0AAJ1IDS2"/>
<feature type="region of interest" description="Domain III" evidence="6">
    <location>
        <begin position="145"/>
        <end position="196"/>
    </location>
</feature>
<keyword evidence="5 6" id="KW-0234">DNA repair</keyword>
<protein>
    <recommendedName>
        <fullName evidence="6">Holliday junction branch migration complex subunit RuvA</fullName>
    </recommendedName>
</protein>
<dbReference type="InterPro" id="IPR010994">
    <property type="entry name" value="RuvA_2-like"/>
</dbReference>
<keyword evidence="1 6" id="KW-0963">Cytoplasm</keyword>
<dbReference type="Gene3D" id="2.40.50.140">
    <property type="entry name" value="Nucleic acid-binding proteins"/>
    <property type="match status" value="1"/>
</dbReference>
<evidence type="ECO:0000256" key="2">
    <source>
        <dbReference type="ARBA" id="ARBA00022763"/>
    </source>
</evidence>
<feature type="domain" description="Helix-hairpin-helix DNA-binding motif class 1" evidence="7">
    <location>
        <begin position="108"/>
        <end position="127"/>
    </location>
</feature>
<dbReference type="GO" id="GO:0000400">
    <property type="term" value="F:four-way junction DNA binding"/>
    <property type="evidence" value="ECO:0007669"/>
    <property type="project" value="UniProtKB-UniRule"/>
</dbReference>
<dbReference type="Pfam" id="PF14520">
    <property type="entry name" value="HHH_5"/>
    <property type="match status" value="1"/>
</dbReference>
<dbReference type="SUPFAM" id="SSF50249">
    <property type="entry name" value="Nucleic acid-binding proteins"/>
    <property type="match status" value="1"/>
</dbReference>
<dbReference type="InterPro" id="IPR000085">
    <property type="entry name" value="RuvA"/>
</dbReference>
<dbReference type="Gene3D" id="1.10.150.20">
    <property type="entry name" value="5' to 3' exonuclease, C-terminal subdomain"/>
    <property type="match status" value="1"/>
</dbReference>
<comment type="subcellular location">
    <subcellularLocation>
        <location evidence="6">Cytoplasm</location>
    </subcellularLocation>
</comment>
<dbReference type="GO" id="GO:0006281">
    <property type="term" value="P:DNA repair"/>
    <property type="evidence" value="ECO:0007669"/>
    <property type="project" value="UniProtKB-UniRule"/>
</dbReference>
<dbReference type="HAMAP" id="MF_00031">
    <property type="entry name" value="DNA_HJ_migration_RuvA"/>
    <property type="match status" value="1"/>
</dbReference>
<comment type="subunit">
    <text evidence="6">Homotetramer. Forms an RuvA(8)-RuvB(12)-Holliday junction (HJ) complex. HJ DNA is sandwiched between 2 RuvA tetramers; dsDNA enters through RuvA and exits via RuvB. An RuvB hexamer assembles on each DNA strand where it exits the tetramer. Each RuvB hexamer is contacted by two RuvA subunits (via domain III) on 2 adjacent RuvB subunits; this complex drives branch migration. In the full resolvosome a probable DNA-RuvA(4)-RuvB(12)-RuvC(2) complex forms which resolves the HJ.</text>
</comment>
<feature type="domain" description="Helix-hairpin-helix DNA-binding motif class 1" evidence="7">
    <location>
        <begin position="73"/>
        <end position="92"/>
    </location>
</feature>